<keyword evidence="13" id="KW-1185">Reference proteome</keyword>
<dbReference type="PANTHER" id="PTHR32248">
    <property type="entry name" value="RNA POLYMERASE SIGMA-54 FACTOR"/>
    <property type="match status" value="1"/>
</dbReference>
<comment type="caution">
    <text evidence="12">The sequence shown here is derived from an EMBL/GenBank/DDBJ whole genome shotgun (WGS) entry which is preliminary data.</text>
</comment>
<feature type="domain" description="RNA polymerase sigma factor 54 core-binding" evidence="11">
    <location>
        <begin position="112"/>
        <end position="300"/>
    </location>
</feature>
<dbReference type="InterPro" id="IPR000394">
    <property type="entry name" value="RNA_pol_sigma_54"/>
</dbReference>
<dbReference type="Gene3D" id="1.10.10.1330">
    <property type="entry name" value="RNA polymerase sigma-54 factor, core-binding domain"/>
    <property type="match status" value="1"/>
</dbReference>
<dbReference type="Pfam" id="PF00309">
    <property type="entry name" value="Sigma54_AID"/>
    <property type="match status" value="1"/>
</dbReference>
<comment type="similarity">
    <text evidence="1">Belongs to the sigma-54 factor family.</text>
</comment>
<name>A0A259U338_9BACT</name>
<sequence length="485" mass="55988">MLNLHQKQSLQQKLSPQQIQYIKLLQLPTLALEQRIKAELESNPLLEEGMEEEDDLNLDTPEAERDDAPDEKQQDDEFDWDEFLNAPDDLYGYKAAPDNEEDDREAPMPDLSSMAESLREQVGLLDFDETEELIADQIIGSIDEDGYLRRPVESILDDVMFNFGVMLTEADVERVLSRIQRLEPVGIAARDLRECLLVQLDMMPNDVDGRENAYDLVHDCYKAFTMKHFDQIQRKLGIDEYDLKEAYDLVRSLDPKPGEGDFAAQTNYITPDYTVVRDDEGFRISLNGRNAPELRVNAHYRNMWNDLSAKKKRGDKAATETKNFLKTRMESARWFINSIQQRRNTMLKVMEAIVQIQEPFFEHGAGHLRPMILKDIAEIIHMDISTVSRVVNGKYVQTEWGVFELKHFFSEGIETDTGEEVSNKEVKAALERIISDEDKTKPWSDQKLADLLAEKGYPIARRTVTKYREQANIPVARLRRQIVLA</sequence>
<dbReference type="GO" id="GO:0000428">
    <property type="term" value="C:DNA-directed RNA polymerase complex"/>
    <property type="evidence" value="ECO:0007669"/>
    <property type="project" value="UniProtKB-KW"/>
</dbReference>
<dbReference type="GO" id="GO:0001216">
    <property type="term" value="F:DNA-binding transcription activator activity"/>
    <property type="evidence" value="ECO:0007669"/>
    <property type="project" value="InterPro"/>
</dbReference>
<gene>
    <name evidence="12" type="ORF">BSZ36_16435</name>
</gene>
<dbReference type="GO" id="GO:0016779">
    <property type="term" value="F:nucleotidyltransferase activity"/>
    <property type="evidence" value="ECO:0007669"/>
    <property type="project" value="UniProtKB-KW"/>
</dbReference>
<dbReference type="GO" id="GO:0003677">
    <property type="term" value="F:DNA binding"/>
    <property type="evidence" value="ECO:0007669"/>
    <property type="project" value="UniProtKB-KW"/>
</dbReference>
<dbReference type="FunCoup" id="A0A259U338">
    <property type="interactions" value="182"/>
</dbReference>
<evidence type="ECO:0000256" key="3">
    <source>
        <dbReference type="ARBA" id="ARBA00022679"/>
    </source>
</evidence>
<dbReference type="GO" id="GO:0016987">
    <property type="term" value="F:sigma factor activity"/>
    <property type="evidence" value="ECO:0007669"/>
    <property type="project" value="UniProtKB-KW"/>
</dbReference>
<keyword evidence="2" id="KW-0240">DNA-directed RNA polymerase</keyword>
<evidence type="ECO:0000256" key="8">
    <source>
        <dbReference type="ARBA" id="ARBA00023163"/>
    </source>
</evidence>
<dbReference type="PIRSF" id="PIRSF000774">
    <property type="entry name" value="RpoN"/>
    <property type="match status" value="1"/>
</dbReference>
<keyword evidence="8" id="KW-0804">Transcription</keyword>
<keyword evidence="7" id="KW-0238">DNA-binding</keyword>
<dbReference type="InterPro" id="IPR007046">
    <property type="entry name" value="RNA_pol_sigma_54_core-bd"/>
</dbReference>
<dbReference type="EMBL" id="MQWB01000001">
    <property type="protein sequence ID" value="OZC04429.1"/>
    <property type="molecule type" value="Genomic_DNA"/>
</dbReference>
<accession>A0A259U338</accession>
<evidence type="ECO:0000259" key="10">
    <source>
        <dbReference type="Pfam" id="PF04552"/>
    </source>
</evidence>
<feature type="region of interest" description="Disordered" evidence="9">
    <location>
        <begin position="43"/>
        <end position="109"/>
    </location>
</feature>
<keyword evidence="3" id="KW-0808">Transferase</keyword>
<dbReference type="Proteomes" id="UP000216446">
    <property type="component" value="Unassembled WGS sequence"/>
</dbReference>
<dbReference type="Pfam" id="PF04552">
    <property type="entry name" value="Sigma54_DBD"/>
    <property type="match status" value="1"/>
</dbReference>
<evidence type="ECO:0000256" key="5">
    <source>
        <dbReference type="ARBA" id="ARBA00023015"/>
    </source>
</evidence>
<evidence type="ECO:0000259" key="11">
    <source>
        <dbReference type="Pfam" id="PF04963"/>
    </source>
</evidence>
<dbReference type="RefSeq" id="WP_094550886.1">
    <property type="nucleotide sequence ID" value="NZ_MQWB01000001.1"/>
</dbReference>
<evidence type="ECO:0000256" key="2">
    <source>
        <dbReference type="ARBA" id="ARBA00022478"/>
    </source>
</evidence>
<evidence type="ECO:0000256" key="6">
    <source>
        <dbReference type="ARBA" id="ARBA00023082"/>
    </source>
</evidence>
<dbReference type="InParanoid" id="A0A259U338"/>
<evidence type="ECO:0000313" key="13">
    <source>
        <dbReference type="Proteomes" id="UP000216446"/>
    </source>
</evidence>
<reference evidence="12 13" key="1">
    <citation type="submission" date="2016-11" db="EMBL/GenBank/DDBJ databases">
        <title>Study of marine rhodopsin-containing bacteria.</title>
        <authorList>
            <person name="Yoshizawa S."/>
            <person name="Kumagai Y."/>
            <person name="Kogure K."/>
        </authorList>
    </citation>
    <scope>NUCLEOTIDE SEQUENCE [LARGE SCALE GENOMIC DNA]</scope>
    <source>
        <strain evidence="12 13">SG-29</strain>
    </source>
</reference>
<dbReference type="OrthoDB" id="9814402at2"/>
<dbReference type="Pfam" id="PF04963">
    <property type="entry name" value="Sigma54_CBD"/>
    <property type="match status" value="1"/>
</dbReference>
<evidence type="ECO:0000256" key="7">
    <source>
        <dbReference type="ARBA" id="ARBA00023125"/>
    </source>
</evidence>
<dbReference type="PRINTS" id="PR00045">
    <property type="entry name" value="SIGMA54FCT"/>
</dbReference>
<keyword evidence="6" id="KW-0731">Sigma factor</keyword>
<feature type="domain" description="RNA polymerase sigma factor 54 DNA-binding" evidence="10">
    <location>
        <begin position="323"/>
        <end position="481"/>
    </location>
</feature>
<dbReference type="PROSITE" id="PS50044">
    <property type="entry name" value="SIGMA54_3"/>
    <property type="match status" value="1"/>
</dbReference>
<dbReference type="GO" id="GO:0006352">
    <property type="term" value="P:DNA-templated transcription initiation"/>
    <property type="evidence" value="ECO:0007669"/>
    <property type="project" value="InterPro"/>
</dbReference>
<evidence type="ECO:0000256" key="9">
    <source>
        <dbReference type="SAM" id="MobiDB-lite"/>
    </source>
</evidence>
<organism evidence="12 13">
    <name type="scientific">Rubricoccus marinus</name>
    <dbReference type="NCBI Taxonomy" id="716817"/>
    <lineage>
        <taxon>Bacteria</taxon>
        <taxon>Pseudomonadati</taxon>
        <taxon>Rhodothermota</taxon>
        <taxon>Rhodothermia</taxon>
        <taxon>Rhodothermales</taxon>
        <taxon>Rubricoccaceae</taxon>
        <taxon>Rubricoccus</taxon>
    </lineage>
</organism>
<dbReference type="PROSITE" id="PS00718">
    <property type="entry name" value="SIGMA54_2"/>
    <property type="match status" value="1"/>
</dbReference>
<protein>
    <submittedName>
        <fullName evidence="12">RNA polymerase sigma-54 factor</fullName>
    </submittedName>
</protein>
<dbReference type="NCBIfam" id="TIGR02395">
    <property type="entry name" value="rpoN_sigma"/>
    <property type="match status" value="1"/>
</dbReference>
<feature type="compositionally biased region" description="Acidic residues" evidence="9">
    <location>
        <begin position="64"/>
        <end position="82"/>
    </location>
</feature>
<evidence type="ECO:0000256" key="1">
    <source>
        <dbReference type="ARBA" id="ARBA00008798"/>
    </source>
</evidence>
<dbReference type="InterPro" id="IPR038709">
    <property type="entry name" value="RpoN_core-bd_sf"/>
</dbReference>
<dbReference type="Gene3D" id="1.10.10.60">
    <property type="entry name" value="Homeodomain-like"/>
    <property type="match status" value="1"/>
</dbReference>
<keyword evidence="4" id="KW-0548">Nucleotidyltransferase</keyword>
<evidence type="ECO:0000313" key="12">
    <source>
        <dbReference type="EMBL" id="OZC04429.1"/>
    </source>
</evidence>
<dbReference type="PANTHER" id="PTHR32248:SF4">
    <property type="entry name" value="RNA POLYMERASE SIGMA-54 FACTOR"/>
    <property type="match status" value="1"/>
</dbReference>
<dbReference type="InterPro" id="IPR007634">
    <property type="entry name" value="RNA_pol_sigma_54_DNA-bd"/>
</dbReference>
<feature type="compositionally biased region" description="Acidic residues" evidence="9">
    <location>
        <begin position="48"/>
        <end position="57"/>
    </location>
</feature>
<proteinExistence type="inferred from homology"/>
<keyword evidence="5" id="KW-0805">Transcription regulation</keyword>
<dbReference type="AlphaFoldDB" id="A0A259U338"/>
<evidence type="ECO:0000256" key="4">
    <source>
        <dbReference type="ARBA" id="ARBA00022695"/>
    </source>
</evidence>